<keyword evidence="3" id="KW-1185">Reference proteome</keyword>
<dbReference type="Pfam" id="PF02368">
    <property type="entry name" value="Big_2"/>
    <property type="match status" value="1"/>
</dbReference>
<comment type="caution">
    <text evidence="2">The sequence shown here is derived from an EMBL/GenBank/DDBJ whole genome shotgun (WGS) entry which is preliminary data.</text>
</comment>
<organism evidence="2 3">
    <name type="scientific">Paenibacillus albidus</name>
    <dbReference type="NCBI Taxonomy" id="2041023"/>
    <lineage>
        <taxon>Bacteria</taxon>
        <taxon>Bacillati</taxon>
        <taxon>Bacillota</taxon>
        <taxon>Bacilli</taxon>
        <taxon>Bacillales</taxon>
        <taxon>Paenibacillaceae</taxon>
        <taxon>Paenibacillus</taxon>
    </lineage>
</organism>
<gene>
    <name evidence="2" type="ORF">GCM10010912_45050</name>
</gene>
<evidence type="ECO:0000313" key="2">
    <source>
        <dbReference type="EMBL" id="GGF95111.1"/>
    </source>
</evidence>
<protein>
    <recommendedName>
        <fullName evidence="1">BIG2 domain-containing protein</fullName>
    </recommendedName>
</protein>
<feature type="domain" description="BIG2" evidence="1">
    <location>
        <begin position="166"/>
        <end position="243"/>
    </location>
</feature>
<dbReference type="AlphaFoldDB" id="A0A917FPQ6"/>
<evidence type="ECO:0000259" key="1">
    <source>
        <dbReference type="SMART" id="SM00635"/>
    </source>
</evidence>
<dbReference type="Gene3D" id="2.60.120.560">
    <property type="entry name" value="Exo-inulinase, domain 1"/>
    <property type="match status" value="1"/>
</dbReference>
<accession>A0A917FPQ6</accession>
<dbReference type="Gene3D" id="2.60.40.1080">
    <property type="match status" value="1"/>
</dbReference>
<name>A0A917FPQ6_9BACL</name>
<dbReference type="Proteomes" id="UP000637643">
    <property type="component" value="Unassembled WGS sequence"/>
</dbReference>
<dbReference type="EMBL" id="BMKR01000022">
    <property type="protein sequence ID" value="GGF95111.1"/>
    <property type="molecule type" value="Genomic_DNA"/>
</dbReference>
<reference evidence="2" key="1">
    <citation type="journal article" date="2014" name="Int. J. Syst. Evol. Microbiol.">
        <title>Complete genome sequence of Corynebacterium casei LMG S-19264T (=DSM 44701T), isolated from a smear-ripened cheese.</title>
        <authorList>
            <consortium name="US DOE Joint Genome Institute (JGI-PGF)"/>
            <person name="Walter F."/>
            <person name="Albersmeier A."/>
            <person name="Kalinowski J."/>
            <person name="Ruckert C."/>
        </authorList>
    </citation>
    <scope>NUCLEOTIDE SEQUENCE</scope>
    <source>
        <strain evidence="2">CGMCC 1.16134</strain>
    </source>
</reference>
<dbReference type="SUPFAM" id="SSF49373">
    <property type="entry name" value="Invasin/intimin cell-adhesion fragments"/>
    <property type="match status" value="1"/>
</dbReference>
<sequence>MKTYRQAYVKPTWGLATEVIYNRVDNWIEDIPVALRWQSAAPDSLFRINADQGDNPIGNYDQPENHRIMQDGKAAVGVYKSLSAPNATDNYLNAMFPDTGSILNRTEQAGWVFSDTGEMYFAFKMIKPYAWYHQTPTDPANKVKTTTQLHPTKQLYYSYNILRSQADKNGWVLEAADAAEYADFASFRNAVLANATVDSSHTWSSDHPSVAAVSTDGKVTAAVPGTATITATTEDGSYTASCLVTVILEPLFEDSFAGGLASWDFFGSTAWSIQGSGTEALLTGSTTLTGPQRAVVKAAALPYRSQDYSLSFTAEADRFRTMFRYTSGTSFYFLEFKNTSIVELRKYPNASTPVQVGIAVDIAAVLPGFNLEARHPYKVEVLGSEYKLYIDDVLVAAFTDADLTAGGIGFALKSAGPAVHLLVDQVVVMPRIATP</sequence>
<dbReference type="InterPro" id="IPR003343">
    <property type="entry name" value="Big_2"/>
</dbReference>
<proteinExistence type="predicted"/>
<evidence type="ECO:0000313" key="3">
    <source>
        <dbReference type="Proteomes" id="UP000637643"/>
    </source>
</evidence>
<reference evidence="2" key="2">
    <citation type="submission" date="2020-09" db="EMBL/GenBank/DDBJ databases">
        <authorList>
            <person name="Sun Q."/>
            <person name="Zhou Y."/>
        </authorList>
    </citation>
    <scope>NUCLEOTIDE SEQUENCE</scope>
    <source>
        <strain evidence="2">CGMCC 1.16134</strain>
    </source>
</reference>
<dbReference type="InterPro" id="IPR008964">
    <property type="entry name" value="Invasin/intimin_cell_adhesion"/>
</dbReference>
<dbReference type="SMART" id="SM00635">
    <property type="entry name" value="BID_2"/>
    <property type="match status" value="1"/>
</dbReference>
<dbReference type="RefSeq" id="WP_229696291.1">
    <property type="nucleotide sequence ID" value="NZ_BMKR01000022.1"/>
</dbReference>